<gene>
    <name evidence="3" type="ORF">C8F04DRAFT_1392381</name>
</gene>
<dbReference type="AlphaFoldDB" id="A0AAD6T8G3"/>
<dbReference type="InterPro" id="IPR029058">
    <property type="entry name" value="AB_hydrolase_fold"/>
</dbReference>
<evidence type="ECO:0000313" key="3">
    <source>
        <dbReference type="EMBL" id="KAJ7039708.1"/>
    </source>
</evidence>
<dbReference type="Pfam" id="PF12697">
    <property type="entry name" value="Abhydrolase_6"/>
    <property type="match status" value="1"/>
</dbReference>
<keyword evidence="1" id="KW-0812">Transmembrane</keyword>
<feature type="domain" description="AB hydrolase-1" evidence="2">
    <location>
        <begin position="31"/>
        <end position="277"/>
    </location>
</feature>
<dbReference type="EMBL" id="JARJCM010000026">
    <property type="protein sequence ID" value="KAJ7039708.1"/>
    <property type="molecule type" value="Genomic_DNA"/>
</dbReference>
<feature type="transmembrane region" description="Helical" evidence="1">
    <location>
        <begin position="62"/>
        <end position="80"/>
    </location>
</feature>
<organism evidence="3 4">
    <name type="scientific">Mycena alexandri</name>
    <dbReference type="NCBI Taxonomy" id="1745969"/>
    <lineage>
        <taxon>Eukaryota</taxon>
        <taxon>Fungi</taxon>
        <taxon>Dikarya</taxon>
        <taxon>Basidiomycota</taxon>
        <taxon>Agaricomycotina</taxon>
        <taxon>Agaricomycetes</taxon>
        <taxon>Agaricomycetidae</taxon>
        <taxon>Agaricales</taxon>
        <taxon>Marasmiineae</taxon>
        <taxon>Mycenaceae</taxon>
        <taxon>Mycena</taxon>
    </lineage>
</organism>
<dbReference type="PANTHER" id="PTHR43194">
    <property type="entry name" value="HYDROLASE ALPHA/BETA FOLD FAMILY"/>
    <property type="match status" value="1"/>
</dbReference>
<protein>
    <submittedName>
        <fullName evidence="3">Alpha/beta-hydrolase</fullName>
    </submittedName>
</protein>
<dbReference type="SUPFAM" id="SSF53474">
    <property type="entry name" value="alpha/beta-Hydrolases"/>
    <property type="match status" value="1"/>
</dbReference>
<dbReference type="Proteomes" id="UP001218188">
    <property type="component" value="Unassembled WGS sequence"/>
</dbReference>
<reference evidence="3" key="1">
    <citation type="submission" date="2023-03" db="EMBL/GenBank/DDBJ databases">
        <title>Massive genome expansion in bonnet fungi (Mycena s.s.) driven by repeated elements and novel gene families across ecological guilds.</title>
        <authorList>
            <consortium name="Lawrence Berkeley National Laboratory"/>
            <person name="Harder C.B."/>
            <person name="Miyauchi S."/>
            <person name="Viragh M."/>
            <person name="Kuo A."/>
            <person name="Thoen E."/>
            <person name="Andreopoulos B."/>
            <person name="Lu D."/>
            <person name="Skrede I."/>
            <person name="Drula E."/>
            <person name="Henrissat B."/>
            <person name="Morin E."/>
            <person name="Kohler A."/>
            <person name="Barry K."/>
            <person name="LaButti K."/>
            <person name="Morin E."/>
            <person name="Salamov A."/>
            <person name="Lipzen A."/>
            <person name="Mereny Z."/>
            <person name="Hegedus B."/>
            <person name="Baldrian P."/>
            <person name="Stursova M."/>
            <person name="Weitz H."/>
            <person name="Taylor A."/>
            <person name="Grigoriev I.V."/>
            <person name="Nagy L.G."/>
            <person name="Martin F."/>
            <person name="Kauserud H."/>
        </authorList>
    </citation>
    <scope>NUCLEOTIDE SEQUENCE</scope>
    <source>
        <strain evidence="3">CBHHK200</strain>
    </source>
</reference>
<comment type="caution">
    <text evidence="3">The sequence shown here is derived from an EMBL/GenBank/DDBJ whole genome shotgun (WGS) entry which is preliminary data.</text>
</comment>
<evidence type="ECO:0000256" key="1">
    <source>
        <dbReference type="SAM" id="Phobius"/>
    </source>
</evidence>
<keyword evidence="4" id="KW-1185">Reference proteome</keyword>
<accession>A0AAD6T8G3</accession>
<dbReference type="InterPro" id="IPR000073">
    <property type="entry name" value="AB_hydrolase_1"/>
</dbReference>
<dbReference type="Gene3D" id="3.40.50.1820">
    <property type="entry name" value="alpha/beta hydrolase"/>
    <property type="match status" value="1"/>
</dbReference>
<dbReference type="InterPro" id="IPR050228">
    <property type="entry name" value="Carboxylesterase_BioH"/>
</dbReference>
<evidence type="ECO:0000259" key="2">
    <source>
        <dbReference type="Pfam" id="PF12697"/>
    </source>
</evidence>
<sequence length="290" mass="31414">MPSSTTKILSSTDGTTIFAEATGDPGNLHLVLLSGLALSGCVFDDMCADQRLLELLYIVRRLVFGMIFAATGVVGSPILWRRTRRNYLQDDFRTVMDAFGLNKPVLAGWSIGATVATDVVTHLPPDTISGIIYLAGVPGTSVAPEMVAPALFELFPAFSTDDSVTAYQAATAVVTDRLFAHPKAVPYAVKAWYLGQRLTPAIMGFSLSRAMDIDSLWKAGQDGLPLLVVEGTKDGHRGGSAKNVDEVMRPHFKNYESVWLEGRGHALHYESPNEIVDLLITFTKKVAGKK</sequence>
<evidence type="ECO:0000313" key="4">
    <source>
        <dbReference type="Proteomes" id="UP001218188"/>
    </source>
</evidence>
<proteinExistence type="predicted"/>
<dbReference type="PANTHER" id="PTHR43194:SF2">
    <property type="entry name" value="PEROXISOMAL MEMBRANE PROTEIN LPX1"/>
    <property type="match status" value="1"/>
</dbReference>
<keyword evidence="1" id="KW-1133">Transmembrane helix</keyword>
<name>A0AAD6T8G3_9AGAR</name>
<keyword evidence="1" id="KW-0472">Membrane</keyword>